<sequence>MKLPESNRPRPEEDTSKKPEQNPSDPLHALFNSLFALPKSIYNRGNEHGRALTRRQQYKNNNGEAPRPRSARRECARWEGQGYRGQDSREEQTSAKDSLTSQDVAKPEELATPGESKIATEVDEWVQKIIGELERGEKEARQLYEQWMAVSEVRPTHQESARETSKTRDKNAELTRSPQATEGFPWSGMFPFWPADGHSQGGEHGNSQHIFTEDIQQHQGPRKQAEDVDETIEKLHKDFGRWLSDADRWRERFQKGFERDARLWQDESLFGSSVPFSKPLSTLFSLGMRPFLPEQSAVGYLLYSEYSPLHLEHEEGFDSSFRQRFEDLLRCEDGKAMMSKEECASGNNMSSVDWLGRLIPFLKEGESSGRGQVTIGSASGDPFALQVRERQTPDNSARLTQEPYDNGPATEQDMYEQHFSNFPHEPFPISSVPRSVPQEPESRSSRPSILSTMTRTERHVAPDGSVTTKTVLKKSFADGSEENWETTETTPATRPAWREQRSEVERGTNSEIVQSDKPRPDQEPSRGWFWSS</sequence>
<evidence type="ECO:0000256" key="1">
    <source>
        <dbReference type="SAM" id="MobiDB-lite"/>
    </source>
</evidence>
<name>A0A8H3YNW5_VENIN</name>
<feature type="compositionally biased region" description="Basic and acidic residues" evidence="1">
    <location>
        <begin position="154"/>
        <end position="173"/>
    </location>
</feature>
<feature type="compositionally biased region" description="Basic and acidic residues" evidence="1">
    <location>
        <begin position="1"/>
        <end position="20"/>
    </location>
</feature>
<proteinExistence type="predicted"/>
<feature type="compositionally biased region" description="Basic and acidic residues" evidence="1">
    <location>
        <begin position="496"/>
        <end position="524"/>
    </location>
</feature>
<feature type="region of interest" description="Disordered" evidence="1">
    <location>
        <begin position="1"/>
        <end position="31"/>
    </location>
</feature>
<evidence type="ECO:0000313" key="3">
    <source>
        <dbReference type="Proteomes" id="UP000433883"/>
    </source>
</evidence>
<feature type="region of interest" description="Disordered" evidence="1">
    <location>
        <begin position="391"/>
        <end position="532"/>
    </location>
</feature>
<gene>
    <name evidence="2" type="ORF">BLS_006895</name>
</gene>
<feature type="region of interest" description="Disordered" evidence="1">
    <location>
        <begin position="152"/>
        <end position="186"/>
    </location>
</feature>
<feature type="compositionally biased region" description="Low complexity" evidence="1">
    <location>
        <begin position="486"/>
        <end position="495"/>
    </location>
</feature>
<dbReference type="Proteomes" id="UP000433883">
    <property type="component" value="Unassembled WGS sequence"/>
</dbReference>
<organism evidence="2 3">
    <name type="scientific">Venturia inaequalis</name>
    <name type="common">Apple scab fungus</name>
    <dbReference type="NCBI Taxonomy" id="5025"/>
    <lineage>
        <taxon>Eukaryota</taxon>
        <taxon>Fungi</taxon>
        <taxon>Dikarya</taxon>
        <taxon>Ascomycota</taxon>
        <taxon>Pezizomycotina</taxon>
        <taxon>Dothideomycetes</taxon>
        <taxon>Pleosporomycetidae</taxon>
        <taxon>Venturiales</taxon>
        <taxon>Venturiaceae</taxon>
        <taxon>Venturia</taxon>
    </lineage>
</organism>
<accession>A0A8H3YNW5</accession>
<protein>
    <submittedName>
        <fullName evidence="2">Uncharacterized protein</fullName>
    </submittedName>
</protein>
<dbReference type="AlphaFoldDB" id="A0A8H3YNW5"/>
<reference evidence="2 3" key="1">
    <citation type="submission" date="2019-11" db="EMBL/GenBank/DDBJ databases">
        <title>Venturia inaequalis Genome Resource.</title>
        <authorList>
            <person name="Lichtner F.J."/>
        </authorList>
    </citation>
    <scope>NUCLEOTIDE SEQUENCE [LARGE SCALE GENOMIC DNA]</scope>
    <source>
        <strain evidence="2">Bline_iso_100314</strain>
    </source>
</reference>
<dbReference type="EMBL" id="WNWQ01000518">
    <property type="protein sequence ID" value="KAE9966608.1"/>
    <property type="molecule type" value="Genomic_DNA"/>
</dbReference>
<evidence type="ECO:0000313" key="2">
    <source>
        <dbReference type="EMBL" id="KAE9966608.1"/>
    </source>
</evidence>
<comment type="caution">
    <text evidence="2">The sequence shown here is derived from an EMBL/GenBank/DDBJ whole genome shotgun (WGS) entry which is preliminary data.</text>
</comment>
<feature type="region of interest" description="Disordered" evidence="1">
    <location>
        <begin position="46"/>
        <end position="118"/>
    </location>
</feature>